<proteinExistence type="inferred from homology"/>
<keyword evidence="3" id="KW-0596">Phosphopantetheine</keyword>
<dbReference type="InterPro" id="IPR045851">
    <property type="entry name" value="AMP-bd_C_sf"/>
</dbReference>
<comment type="similarity">
    <text evidence="2">Belongs to the ATP-dependent AMP-binding enzyme family.</text>
</comment>
<dbReference type="InterPro" id="IPR042099">
    <property type="entry name" value="ANL_N_sf"/>
</dbReference>
<dbReference type="InterPro" id="IPR023213">
    <property type="entry name" value="CAT-like_dom_sf"/>
</dbReference>
<evidence type="ECO:0000313" key="7">
    <source>
        <dbReference type="EMBL" id="RUR66728.1"/>
    </source>
</evidence>
<evidence type="ECO:0000313" key="8">
    <source>
        <dbReference type="Proteomes" id="UP000281118"/>
    </source>
</evidence>
<protein>
    <submittedName>
        <fullName evidence="7">Amino acid adenylation domain-containing protein</fullName>
    </submittedName>
</protein>
<feature type="compositionally biased region" description="Basic residues" evidence="5">
    <location>
        <begin position="50"/>
        <end position="75"/>
    </location>
</feature>
<dbReference type="EMBL" id="RXFT01000002">
    <property type="protein sequence ID" value="RUR66728.1"/>
    <property type="molecule type" value="Genomic_DNA"/>
</dbReference>
<reference evidence="7 8" key="1">
    <citation type="submission" date="2018-12" db="EMBL/GenBank/DDBJ databases">
        <title>The genome sequences of Variovorax guangxiensis DSM 27352.</title>
        <authorList>
            <person name="Gao J."/>
            <person name="Sun J."/>
        </authorList>
    </citation>
    <scope>NUCLEOTIDE SEQUENCE [LARGE SCALE GENOMIC DNA]</scope>
    <source>
        <strain evidence="7 8">DSM 27352</strain>
    </source>
</reference>
<dbReference type="FunFam" id="3.40.50.980:FF:000001">
    <property type="entry name" value="Non-ribosomal peptide synthetase"/>
    <property type="match status" value="5"/>
</dbReference>
<dbReference type="InterPro" id="IPR000873">
    <property type="entry name" value="AMP-dep_synth/lig_dom"/>
</dbReference>
<evidence type="ECO:0000256" key="4">
    <source>
        <dbReference type="ARBA" id="ARBA00022553"/>
    </source>
</evidence>
<dbReference type="InterPro" id="IPR036736">
    <property type="entry name" value="ACP-like_sf"/>
</dbReference>
<dbReference type="SMART" id="SM00823">
    <property type="entry name" value="PKS_PP"/>
    <property type="match status" value="5"/>
</dbReference>
<feature type="region of interest" description="Disordered" evidence="5">
    <location>
        <begin position="2205"/>
        <end position="2227"/>
    </location>
</feature>
<feature type="domain" description="Carrier" evidence="6">
    <location>
        <begin position="5451"/>
        <end position="5525"/>
    </location>
</feature>
<dbReference type="CDD" id="cd17651">
    <property type="entry name" value="A_NRPS_VisG_like"/>
    <property type="match status" value="2"/>
</dbReference>
<dbReference type="CDD" id="cd17643">
    <property type="entry name" value="A_NRPS_Cytc1-like"/>
    <property type="match status" value="1"/>
</dbReference>
<dbReference type="Gene3D" id="3.40.50.12780">
    <property type="entry name" value="N-terminal domain of ligase-like"/>
    <property type="match status" value="1"/>
</dbReference>
<dbReference type="InterPro" id="IPR020845">
    <property type="entry name" value="AMP-binding_CS"/>
</dbReference>
<dbReference type="CDD" id="cd19544">
    <property type="entry name" value="E-C_NRPS"/>
    <property type="match status" value="2"/>
</dbReference>
<dbReference type="GO" id="GO:0044550">
    <property type="term" value="P:secondary metabolite biosynthetic process"/>
    <property type="evidence" value="ECO:0007669"/>
    <property type="project" value="UniProtKB-ARBA"/>
</dbReference>
<dbReference type="FunFam" id="3.30.300.30:FF:000010">
    <property type="entry name" value="Enterobactin synthetase component F"/>
    <property type="match status" value="5"/>
</dbReference>
<dbReference type="PANTHER" id="PTHR45527">
    <property type="entry name" value="NONRIBOSOMAL PEPTIDE SYNTHETASE"/>
    <property type="match status" value="1"/>
</dbReference>
<dbReference type="InterPro" id="IPR025110">
    <property type="entry name" value="AMP-bd_C"/>
</dbReference>
<dbReference type="FunFam" id="3.30.559.10:FF:000012">
    <property type="entry name" value="Non-ribosomal peptide synthetase"/>
    <property type="match status" value="2"/>
</dbReference>
<accession>A0A433MFR2</accession>
<keyword evidence="4" id="KW-0597">Phosphoprotein</keyword>
<dbReference type="PANTHER" id="PTHR45527:SF1">
    <property type="entry name" value="FATTY ACID SYNTHASE"/>
    <property type="match status" value="1"/>
</dbReference>
<dbReference type="SUPFAM" id="SSF47336">
    <property type="entry name" value="ACP-like"/>
    <property type="match status" value="5"/>
</dbReference>
<dbReference type="PROSITE" id="PS00012">
    <property type="entry name" value="PHOSPHOPANTETHEINE"/>
    <property type="match status" value="4"/>
</dbReference>
<evidence type="ECO:0000256" key="3">
    <source>
        <dbReference type="ARBA" id="ARBA00022450"/>
    </source>
</evidence>
<feature type="domain" description="Carrier" evidence="6">
    <location>
        <begin position="4378"/>
        <end position="4453"/>
    </location>
</feature>
<dbReference type="Pfam" id="PF00501">
    <property type="entry name" value="AMP-binding"/>
    <property type="match status" value="5"/>
</dbReference>
<dbReference type="GO" id="GO:0043041">
    <property type="term" value="P:amino acid activation for nonribosomal peptide biosynthetic process"/>
    <property type="evidence" value="ECO:0007669"/>
    <property type="project" value="TreeGrafter"/>
</dbReference>
<dbReference type="GO" id="GO:0003824">
    <property type="term" value="F:catalytic activity"/>
    <property type="evidence" value="ECO:0007669"/>
    <property type="project" value="InterPro"/>
</dbReference>
<dbReference type="SUPFAM" id="SSF56801">
    <property type="entry name" value="Acetyl-CoA synthetase-like"/>
    <property type="match status" value="5"/>
</dbReference>
<feature type="region of interest" description="Disordered" evidence="5">
    <location>
        <begin position="1112"/>
        <end position="1134"/>
    </location>
</feature>
<dbReference type="Gene3D" id="3.30.559.10">
    <property type="entry name" value="Chloramphenicol acetyltransferase-like domain"/>
    <property type="match status" value="5"/>
</dbReference>
<feature type="domain" description="Carrier" evidence="6">
    <location>
        <begin position="3303"/>
        <end position="3378"/>
    </location>
</feature>
<name>A0A433MFR2_9BURK</name>
<dbReference type="Pfam" id="PF13193">
    <property type="entry name" value="AMP-binding_C"/>
    <property type="match status" value="5"/>
</dbReference>
<dbReference type="NCBIfam" id="NF003417">
    <property type="entry name" value="PRK04813.1"/>
    <property type="match status" value="5"/>
</dbReference>
<dbReference type="PROSITE" id="PS00455">
    <property type="entry name" value="AMP_BINDING"/>
    <property type="match status" value="5"/>
</dbReference>
<dbReference type="CDD" id="cd19531">
    <property type="entry name" value="LCL_NRPS-like"/>
    <property type="match status" value="2"/>
</dbReference>
<feature type="domain" description="Carrier" evidence="6">
    <location>
        <begin position="2223"/>
        <end position="2297"/>
    </location>
</feature>
<comment type="cofactor">
    <cofactor evidence="1">
        <name>pantetheine 4'-phosphate</name>
        <dbReference type="ChEBI" id="CHEBI:47942"/>
    </cofactor>
</comment>
<dbReference type="FunFam" id="3.40.50.980:FF:000002">
    <property type="entry name" value="Enterobactin synthetase component F"/>
    <property type="match status" value="1"/>
</dbReference>
<dbReference type="InterPro" id="IPR006162">
    <property type="entry name" value="Ppantetheine_attach_site"/>
</dbReference>
<dbReference type="GO" id="GO:0005737">
    <property type="term" value="C:cytoplasm"/>
    <property type="evidence" value="ECO:0007669"/>
    <property type="project" value="TreeGrafter"/>
</dbReference>
<feature type="compositionally biased region" description="Basic and acidic residues" evidence="5">
    <location>
        <begin position="1123"/>
        <end position="1133"/>
    </location>
</feature>
<evidence type="ECO:0000259" key="6">
    <source>
        <dbReference type="PROSITE" id="PS50075"/>
    </source>
</evidence>
<evidence type="ECO:0000256" key="2">
    <source>
        <dbReference type="ARBA" id="ARBA00006432"/>
    </source>
</evidence>
<dbReference type="FunFam" id="1.10.1200.10:FF:000005">
    <property type="entry name" value="Nonribosomal peptide synthetase 1"/>
    <property type="match status" value="5"/>
</dbReference>
<feature type="compositionally biased region" description="Basic and acidic residues" evidence="5">
    <location>
        <begin position="35"/>
        <end position="49"/>
    </location>
</feature>
<feature type="region of interest" description="Disordered" evidence="5">
    <location>
        <begin position="31"/>
        <end position="137"/>
    </location>
</feature>
<dbReference type="CDD" id="cd05930">
    <property type="entry name" value="A_NRPS"/>
    <property type="match status" value="2"/>
</dbReference>
<dbReference type="InterPro" id="IPR001242">
    <property type="entry name" value="Condensation_dom"/>
</dbReference>
<organism evidence="7 8">
    <name type="scientific">Variovorax guangxiensis</name>
    <dbReference type="NCBI Taxonomy" id="1775474"/>
    <lineage>
        <taxon>Bacteria</taxon>
        <taxon>Pseudomonadati</taxon>
        <taxon>Pseudomonadota</taxon>
        <taxon>Betaproteobacteria</taxon>
        <taxon>Burkholderiales</taxon>
        <taxon>Comamonadaceae</taxon>
        <taxon>Variovorax</taxon>
    </lineage>
</organism>
<dbReference type="Gene3D" id="2.30.38.10">
    <property type="entry name" value="Luciferase, Domain 3"/>
    <property type="match status" value="4"/>
</dbReference>
<dbReference type="Pfam" id="PF00668">
    <property type="entry name" value="Condensation"/>
    <property type="match status" value="5"/>
</dbReference>
<dbReference type="Gene3D" id="3.40.50.980">
    <property type="match status" value="8"/>
</dbReference>
<dbReference type="Proteomes" id="UP000281118">
    <property type="component" value="Unassembled WGS sequence"/>
</dbReference>
<gene>
    <name evidence="7" type="ORF">EJP67_06585</name>
</gene>
<comment type="caution">
    <text evidence="7">The sequence shown here is derived from an EMBL/GenBank/DDBJ whole genome shotgun (WGS) entry which is preliminary data.</text>
</comment>
<dbReference type="FunFam" id="3.40.50.12780:FF:000012">
    <property type="entry name" value="Non-ribosomal peptide synthetase"/>
    <property type="match status" value="4"/>
</dbReference>
<dbReference type="SUPFAM" id="SSF52777">
    <property type="entry name" value="CoA-dependent acyltransferases"/>
    <property type="match status" value="10"/>
</dbReference>
<dbReference type="FunFam" id="2.30.38.10:FF:000001">
    <property type="entry name" value="Non-ribosomal peptide synthetase PvdI"/>
    <property type="match status" value="4"/>
</dbReference>
<dbReference type="InterPro" id="IPR010071">
    <property type="entry name" value="AA_adenyl_dom"/>
</dbReference>
<feature type="compositionally biased region" description="Basic and acidic residues" evidence="5">
    <location>
        <begin position="92"/>
        <end position="106"/>
    </location>
</feature>
<sequence>MRRGLRLPVLRQHLGRVLACAVDAQGARRPAGQRLRADRRVQHARDVRRAAGRRLARRRGARARAAPRRRARRHAGGQPLRHGAGPRHRLPVLRERRGRPRADRFRALPPAPAPAGNTGPGRQPIVSGPHVQPLSSPQQAVWLEQSLAPDMPCHNIGVTASLDGPTDVDRLEAAIRAVVSRHQALRTVLERGGNNGDNNGEAMQRFAAPDDDAAGAPLQRFDFTGEADPEASAWAHLRAAFLAPFALYGQRLWRMQWLQVAPRRGYWLVCFHHLVADGWAVSLIGNAVADAYNRLGRGEAALGEEEKDEGGDYAGFIRLDAEYQASPRYARDRAFWLQRHARLAAPLFEDAPARRSQAARRKVEQAVWHLDRADHDRLTEVAAAQGASSTHFLAALLAVYFARLHQEREAGDEVVIGMPVHNRTSAAHRRMPGMFSGAIPVGIAVDPRQSFAQTLRGVAAELKQCYRHQRYPLAELHRELLAGTGERRGLFDISLSIESFQGDLRLEGIRSTVFPLHNGHERQPLAVYVRDYEPGRPVHVEFNHDPALFSAPQMAMHLRRLQALMRAATDAPHTPVRDLPLMDEAERDLVVHGFNRPLLDTGAPSLIHALFEQQAARDPDAIAVQFEDQRLSYGELDRRANQLAHHLRGRGVGPDALVAICLERGPGMVIAILATLKAGGAYVPLDPVQPDERLAHMLRDSTPVALIGDRASLDRLPALPSCQRLRLDQPWEEAPWCDAPIGNPQIEGLAPSHLAYVIYTSGSTGLPKGVMVEHAQVGRLFAATRGWFGFGRDDVWTLFHSFAFDFSVWELWGALLHGGRLVIVPHAVSRSPAEFHRLVCEQGVTVLNQTPSAFRQFAAACRSAPKELPAHALRHVILGGEALETATLAPWYAQAHNRRAQLVNMYGITETTVHVSCRVLGPDDAHRAGASPIGTRIPDLSLYVLDAQGRPLPVGCAGEICVGGAGVARGYLRRPELDAQRFVPDPFGGVPGARMYRSGDMGRLLADGSLEYLGRNDQQLKIRGFRIEPGEIEARLLRLDGVADAVAIAREDQPGDTRLVAYLVFADADAEARAAFDPAAARIALGRHLPDYMIPAAYVPLDVLPLTPNGKLDRKALPPPEPRAWHGQREHEPPQGATEQAMARLWSEVLGIERVGRGDNFFELGGHSILAVRLVERMQREGMEADIRQLFTEPTLGALAARVAAQDKAATPAPVPPNAIPAQCGRITPRMLPLASLTQAQIDLIAAAVPGGMRNIQDIYPLAPLQEGILFHHLLQGKSRGESRGGGDAYVLPALLRFDDRARLDRFVAALRQVVARHDILRTAVQWEGLDTPVQVVWRSAGLALREHRFDPADGDVQAQLQARADARTVRLDLRRAPMLQAHAAFDPVSQCWLLQLLHHHLTLDHTTTELILHEVVALLQGRGDSLPAPVPFRDFVARSRQGTSEAEHEAFFGAMLGDVDEPTAPFGLLDVQGDGSQVEQARATLPPALSLRLRALAMRHGVSTASLFHLAWARVLASCSGRDDVVFGTVLFGRMQGGPGIERAMGMFINTLPVRIALGGRGTLQGLRETHAALSELLRHEHASLTLAQRCSGLGPGVPVFPALLNYRHSRSESFSAEGGIAIADGMHYLGGRDLTNYPFSLYVDDLGEGFVLSAEIHDSVPARRVCGFVVRALQAVAEALEEEPGRALMALEVLPAEELQRVLHGFNDTHGAYGTAALAHEAFEQQAAQHPERIALELDGAQLSYRELNEQANRLARHLHGLGVGPDTRVAIRAGRSFAMVIAILATLKAGGACVPLDPAYPRERLGHMLRDSGAAVVLGQMEGLTPDVATVPLDEAGAAWAEACADDLQVEGLAASHLAYVIYTSGSTGEPKGVAMPHRGLVNLLAWQREQLPEPARTLQFAALGFDVAFQEIFSTLASGGTLVLLREGLRQDLPALAEWLAEESVERLFLPCIALQNLCELWSQRSALLPMLRDVITAGEQLRITPAIRLMFGKHPQARLHNHYGPTETHVVSTHTLGGAPGQWEDLPPIGKSVGNSRIYVLDAQRNPAPEGVVGELYLGGEQVARGYLSQPDLTEARFLPDPFGGPGARMYRSGDLGRWRADGSIEYLGRNDHQVKLRGYRVELGEIEAQLARIEGVREAAVIAREDQPGDKRLVAYLVRAGALDPSALRAALRERLPDYMVPSAFVALDALPLTPNGKLDRKALPAPGAHGHGTSSPPQGEVEQALAGIWSRLLGIRQIGRDDDFFELGGHSLLAIRLLEQLRRRGWSTDIRSLFTHPRLHAFASTIRRDEETASVPPNLIPPGCEAIEPAMLTLARLDAADIARIVQATPGGAANIQDIYPLAPLQQGILFHHLLQRESKGEGDAYVLPTLLEFDSRPRMESFAAALSQVIGRHDILRTAIHWEGLAEPVQVVWRNAGFAPETLTLAPGESPAQQRLREHPRVRGLRIDVRRAPMLQGFAARDDASGRWLLQLSYHHLVMDHTALELLVEEIAAIERGDAGSLPAPVPFRDFVARSRQGTSEAEHAAFFGAMLGDVDEPTAAFGLLDVQGDGSRIGQAKSMLPAALSSQLRALAMRHGVSTASLFHLAWARVLASCSGREDVVFGTVLFGRMQGGPGIERAMGMFINTLPVRIALGGRGTLQGLHETHAALSELLRHEHASLVQAQRCSAMPTHVPLFSALLNYRHGQFARAEVLDGVRLLDVRDRTNYPFGLHVDDDGSGFGLTVQVDASVGAERVAGFVRQALQSVSRALEEEPGRPLMTLDVLPEQERWRVLHGFNDTHRAHDPTALVHEAFERQVAVHPERIALELDGAQLSYRALGEQANRLARHLRGLGVGPDTRVAICAGRGFAMVVAILATLKAGGACVPLDPAYPRERLVRMLRDSAATVVLGQQALIERLAPDVATVPLDEAGAAWAEACADNLQVEGLAASHLAYVIYTSGSTGEPKGVAMPHRGLANLLEWQREQLPEPARTLQFAAPGFDVAFQEIFSTLACGGTLVLLREGLRQDLPALAEWLARESVERLFLPYIALQNLCELWSRRAEPLPMLRDVITAGEQLRITPAIRRMFARHPQARLHNHYGPTETHVVSTHTLSGLPEKWKDLPPIGKPVGNSRIHVLDAQRNPVPVGVAGELYLAGAQVARGYLSQPELSADRFVPDPFSRGGARMYRSGDLGRWRADGSIEYLGRNDHQVKLRGYRVEPGEIEAQLARLDGVREAAVIAREDQPGEKRLVAYLVLTEAADPGALRTALLDRLPDYMVPSAFVALDALPLTPNGKLDRKALPATEARGRRTDDPPRGEVEQCLAGIWSQLLDIPRVGRNDDFFELGGHSLLAIRLISQIRERLGAELPLATLFARPRLAALADAISEAISEAGPGAPDAITPADRSRPLPLSPAQQRLWFISGVDAKASVAYHITGALRLRGALDGTALRAALDHVVARHEALRTRFVEADGQPWQHIDPPRGFELREQGVSAADAADPAHIEALCREAAAEPFDLAAGPPIRGRLLRVAAQDHVLVVSMHHIVSDGWSLGVLMREFAAAYSALREGREPRLPALAVQYADHAAWLHRHLQGPAAQARLREWAGHLQGAPALVELPHDRPRPALQDYRGASIEVGVDAETTRALRALARRHGATLYMVVLATWAAVVARYGGQRQVVIGSSHAGRGRAEVEPLIGCFINTQAMRIALDGNPSVAGLLAQVRETALQAQARQDVPFERLVETLNPPRSMAHHPVFQLMLAWHNTPPIALELAGLAVERVESLPGSAQFDMALDLQEAQEEGGRIVGKLNYATALFDEATVRRHWQALVAMLRGMAQSDEGLPVERIALLEDTERDRLLHVFAQGASAVPAHPFAHAAFERQAALRPQAVALEHDGERLGYAELDQRANRLAHHLRGLGAGAGERVALCLERGFDLVVAVLGTLKAGAAYVPLDPSHPDQRLAWQLEDCAPAVLLTHSALSPRLHPPPRCTTIALDRHEPLANEPAHTPDAGGLPGDGSHLAYVIYTSGSTGTPKGVMVEHRQLSHQVAALQALYGFGAQDRVLQFSGLSFDVAGEEIFGALSHGATLVLRTDEWLAEPARWCALCGEHRLSVANLPTLFWQRLALSPEAVFPPSLRQIVIGGDTVGAAALDAWWRRGGHRPALANAYGPTETTINATVARCRAGDSSLDIGRPVTNARVYLLDAHREPVPVGAIGEIWIGGAGVARGYLHRPELTAQRFAADPFVTAPADASQPRMYRSGDLGRWRADGSIEFLGRDDRQLKIRGFRIEPGEIEAELMRLGGIREAAVIASEGQDEDRRLLAYVVAADPTSPPPEPAQMRARLAVRLPEHMLPAAFVPLDALPLNANGKLDRAALPAPDDEAHARRGYRAPEGEHERALAQTWESLLGIERVGRDDGFFELGGHSLLAVRMISQLRQRFGVELALTTVFARPRLAQLAQEIAREAPGAADPIVAADRAALDRGTWPLSHSQQRLWYVTRIDAQAGAAYHLPAALRLRGVLDRVALQRALERIVARHESLRARFVMVDGQPRQRIEAAQGVALELQEIDGLFSGPGGPDELGHSTLRALCQAEAAAPFDLEREPPLRVRLLRLAADEHVLLLTMHHIVCDGWSLAVLAHEFSALYAAFGRGEPDPLPALPVQYGDYVAWQRRRLQGEGAQARLGYWVERLRDAPPLIGLATDRPRPPQQDYRGASIEVGIDEALTRELGALARRHGVTVYMVVLGAWAAVLARLSGQTHVVLGSAVAGRDRAELEPLIGFFVNAQALRFDIGEGLDAEGLLKQARQVALEAQQHRDVPFEQVVEALNPPRSSAFNPVYQVRLAWQNTPPARLELEGLAFDNLASHAGSAQFDLSLDLEPAGERIAGQFNYATALYDEATVRRHWHALVAMLRGMAADAAAPVDRIALMAPRERELVLRGFNDGGEAGGGNGLLHRLFEAQAARRPGTLALACEGESLDYAGLNARANRIAHHLRGLGLRPDDRVALCLERSVDLGVALMATLKAGGACVPLDPVHPDDRLAHMLGDSAPVAVLTQARLLERLAVPEGCVVLVLDGDSPPPWAGAPSHDPDPEAVGLTPAHLAYVIYTSGSTGVPKGVMVEHRNVLNFLRGMERRIHGQAPDCSRVAWNSSFGFDMAVKAWGQLAFGRSVFLLPERTRLDAQALLDFLERHAIEAMECTPSHLRMLRAAGFPQRRGTSLRKLLLGGEALDADTWQGLAENGTELRFHNMYGPTECSVDATCGPIAGAVPNIGRPMPGARVYLLDAHGEPVPIGVAGEIHIGGAGVARGYLGQPALTAGRFLPDPFAAEAGARMYRTGDLGRWRADGSIEYLGRNDHQVKIRGYRIELGEIETRLARLDGVREAIVVADGSQPGEPRLVAYLLAQQGAAPEPSALRAQLGAQLPDYMLPAACVVLAAWPLNANGKLDRMALPPPGDSGLARRTYAAPRTDIEARLAALWGELLGVAQVGRHDNFFELGGHSALAIQLIHAMGEQQLQVDVQMVFNAATLAELAAATVQLEEIVL</sequence>
<evidence type="ECO:0000256" key="1">
    <source>
        <dbReference type="ARBA" id="ARBA00001957"/>
    </source>
</evidence>
<dbReference type="OrthoDB" id="8824838at2"/>
<dbReference type="PROSITE" id="PS50075">
    <property type="entry name" value="CARRIER"/>
    <property type="match status" value="5"/>
</dbReference>
<dbReference type="Gene3D" id="1.10.1200.10">
    <property type="entry name" value="ACP-like"/>
    <property type="match status" value="5"/>
</dbReference>
<dbReference type="InterPro" id="IPR009081">
    <property type="entry name" value="PP-bd_ACP"/>
</dbReference>
<dbReference type="InterPro" id="IPR020806">
    <property type="entry name" value="PKS_PP-bd"/>
</dbReference>
<evidence type="ECO:0000256" key="5">
    <source>
        <dbReference type="SAM" id="MobiDB-lite"/>
    </source>
</evidence>
<dbReference type="GO" id="GO:0031177">
    <property type="term" value="F:phosphopantetheine binding"/>
    <property type="evidence" value="ECO:0007669"/>
    <property type="project" value="InterPro"/>
</dbReference>
<dbReference type="Gene3D" id="3.30.559.30">
    <property type="entry name" value="Nonribosomal peptide synthetase, condensation domain"/>
    <property type="match status" value="5"/>
</dbReference>
<feature type="domain" description="Carrier" evidence="6">
    <location>
        <begin position="1133"/>
        <end position="1207"/>
    </location>
</feature>
<dbReference type="Gene3D" id="3.30.300.30">
    <property type="match status" value="5"/>
</dbReference>
<dbReference type="NCBIfam" id="TIGR01733">
    <property type="entry name" value="AA-adenyl-dom"/>
    <property type="match status" value="5"/>
</dbReference>
<dbReference type="Pfam" id="PF00550">
    <property type="entry name" value="PP-binding"/>
    <property type="match status" value="5"/>
</dbReference>